<dbReference type="GO" id="GO:0031417">
    <property type="term" value="C:NatC complex"/>
    <property type="evidence" value="ECO:0007669"/>
    <property type="project" value="InterPro"/>
</dbReference>
<dbReference type="AlphaFoldDB" id="A0A5C3FD65"/>
<accession>A0A5C3FD65</accession>
<feature type="domain" description="Sm" evidence="2">
    <location>
        <begin position="17"/>
        <end position="102"/>
    </location>
</feature>
<evidence type="ECO:0000313" key="4">
    <source>
        <dbReference type="Proteomes" id="UP000323386"/>
    </source>
</evidence>
<dbReference type="Pfam" id="PF01423">
    <property type="entry name" value="LSM"/>
    <property type="match status" value="1"/>
</dbReference>
<evidence type="ECO:0000256" key="1">
    <source>
        <dbReference type="SAM" id="MobiDB-lite"/>
    </source>
</evidence>
<dbReference type="SMART" id="SM00651">
    <property type="entry name" value="Sm"/>
    <property type="match status" value="1"/>
</dbReference>
<proteinExistence type="predicted"/>
<organism evidence="3 4">
    <name type="scientific">Pseudozyma flocculosa</name>
    <dbReference type="NCBI Taxonomy" id="84751"/>
    <lineage>
        <taxon>Eukaryota</taxon>
        <taxon>Fungi</taxon>
        <taxon>Dikarya</taxon>
        <taxon>Basidiomycota</taxon>
        <taxon>Ustilaginomycotina</taxon>
        <taxon>Ustilaginomycetes</taxon>
        <taxon>Ustilaginales</taxon>
        <taxon>Ustilaginaceae</taxon>
        <taxon>Pseudozyma</taxon>
    </lineage>
</organism>
<gene>
    <name evidence="3" type="ORF">PSFLO_06883</name>
</gene>
<keyword evidence="4" id="KW-1185">Reference proteome</keyword>
<sequence length="137" mass="14619">MDPTTTSASSADDAALLITQRFIDRTVIVHIPDGRAFRGTLLCIDNGVNIILNNTYEVHRAPLPRGDHPAAANGAPHPAPTYTERNVGMVMVPGAHVVRFEVEHETMGAGSRLLGSGPFPTSSMAQAGWPDDPDMYG</sequence>
<dbReference type="InterPro" id="IPR001163">
    <property type="entry name" value="Sm_dom_euk/arc"/>
</dbReference>
<evidence type="ECO:0000259" key="2">
    <source>
        <dbReference type="SMART" id="SM00651"/>
    </source>
</evidence>
<protein>
    <recommendedName>
        <fullName evidence="2">Sm domain-containing protein</fullName>
    </recommendedName>
</protein>
<name>A0A5C3FD65_9BASI</name>
<feature type="region of interest" description="Disordered" evidence="1">
    <location>
        <begin position="114"/>
        <end position="137"/>
    </location>
</feature>
<dbReference type="PANTHER" id="PTHR10701">
    <property type="entry name" value="SMALL NUCLEAR RIBONUCLEOPROTEIN-ASSOCIATED PROTEIN B AND N"/>
    <property type="match status" value="1"/>
</dbReference>
<dbReference type="SUPFAM" id="SSF50182">
    <property type="entry name" value="Sm-like ribonucleoproteins"/>
    <property type="match status" value="1"/>
</dbReference>
<reference evidence="3 4" key="1">
    <citation type="submission" date="2018-03" db="EMBL/GenBank/DDBJ databases">
        <authorList>
            <person name="Guldener U."/>
        </authorList>
    </citation>
    <scope>NUCLEOTIDE SEQUENCE [LARGE SCALE GENOMIC DNA]</scope>
    <source>
        <strain evidence="3 4">DAOM196992</strain>
    </source>
</reference>
<dbReference type="OrthoDB" id="368909at2759"/>
<dbReference type="InterPro" id="IPR010920">
    <property type="entry name" value="LSM_dom_sf"/>
</dbReference>
<dbReference type="InterPro" id="IPR050914">
    <property type="entry name" value="snRNP_SmB/NAA38-like"/>
</dbReference>
<dbReference type="Proteomes" id="UP000323386">
    <property type="component" value="Unassembled WGS sequence"/>
</dbReference>
<dbReference type="Gene3D" id="2.30.30.100">
    <property type="match status" value="1"/>
</dbReference>
<evidence type="ECO:0000313" key="3">
    <source>
        <dbReference type="EMBL" id="SPO41401.1"/>
    </source>
</evidence>
<dbReference type="PANTHER" id="PTHR10701:SF5">
    <property type="entry name" value="N-ALPHA-ACETYLTRANSFERASE 38, NATC AUXILIARY SUBUNIT"/>
    <property type="match status" value="1"/>
</dbReference>
<dbReference type="CDD" id="cd06168">
    <property type="entry name" value="LSMD1"/>
    <property type="match status" value="1"/>
</dbReference>
<dbReference type="InterPro" id="IPR034110">
    <property type="entry name" value="LSMD1_Sm"/>
</dbReference>
<dbReference type="EMBL" id="OOIP01000027">
    <property type="protein sequence ID" value="SPO41401.1"/>
    <property type="molecule type" value="Genomic_DNA"/>
</dbReference>